<evidence type="ECO:0000313" key="14">
    <source>
        <dbReference type="EMBL" id="MVZ60488.1"/>
    </source>
</evidence>
<protein>
    <recommendedName>
        <fullName evidence="4 12">Isopentenyl-diphosphate delta-isomerase</fullName>
        <ecNumber evidence="4 12">5.3.3.2</ecNumber>
    </recommendedName>
</protein>
<evidence type="ECO:0000313" key="15">
    <source>
        <dbReference type="Proteomes" id="UP000435036"/>
    </source>
</evidence>
<evidence type="ECO:0000256" key="1">
    <source>
        <dbReference type="ARBA" id="ARBA00001933"/>
    </source>
</evidence>
<evidence type="ECO:0000256" key="11">
    <source>
        <dbReference type="ARBA" id="ARBA00023235"/>
    </source>
</evidence>
<dbReference type="InterPro" id="IPR001597">
    <property type="entry name" value="ArAA_b-elim_lyase/Thr_aldolase"/>
</dbReference>
<dbReference type="OrthoDB" id="9774495at2"/>
<keyword evidence="11 14" id="KW-0413">Isomerase</keyword>
<feature type="domain" description="Nudix hydrolase" evidence="13">
    <location>
        <begin position="369"/>
        <end position="502"/>
    </location>
</feature>
<dbReference type="GO" id="GO:0046872">
    <property type="term" value="F:metal ion binding"/>
    <property type="evidence" value="ECO:0007669"/>
    <property type="project" value="UniProtKB-KW"/>
</dbReference>
<dbReference type="InterPro" id="IPR011876">
    <property type="entry name" value="IsopentenylPP_isomerase_typ1"/>
</dbReference>
<dbReference type="InterPro" id="IPR015422">
    <property type="entry name" value="PyrdxlP-dep_Trfase_small"/>
</dbReference>
<dbReference type="EC" id="5.3.3.2" evidence="4 12"/>
<dbReference type="InterPro" id="IPR000086">
    <property type="entry name" value="NUDIX_hydrolase_dom"/>
</dbReference>
<dbReference type="NCBIfam" id="TIGR02150">
    <property type="entry name" value="IPP_isom_1"/>
    <property type="match status" value="1"/>
</dbReference>
<keyword evidence="7" id="KW-0460">Magnesium</keyword>
<dbReference type="SUPFAM" id="SSF55811">
    <property type="entry name" value="Nudix"/>
    <property type="match status" value="1"/>
</dbReference>
<comment type="caution">
    <text evidence="14">The sequence shown here is derived from an EMBL/GenBank/DDBJ whole genome shotgun (WGS) entry which is preliminary data.</text>
</comment>
<gene>
    <name evidence="14" type="ORF">GQF63_00490</name>
</gene>
<keyword evidence="9" id="KW-0464">Manganese</keyword>
<dbReference type="HAMAP" id="MF_00202">
    <property type="entry name" value="Idi"/>
    <property type="match status" value="1"/>
</dbReference>
<evidence type="ECO:0000256" key="2">
    <source>
        <dbReference type="ARBA" id="ARBA00004826"/>
    </source>
</evidence>
<accession>A0A6N8KX36</accession>
<dbReference type="Pfam" id="PF00293">
    <property type="entry name" value="NUDIX"/>
    <property type="match status" value="1"/>
</dbReference>
<dbReference type="PANTHER" id="PTHR10885">
    <property type="entry name" value="ISOPENTENYL-DIPHOSPHATE DELTA-ISOMERASE"/>
    <property type="match status" value="1"/>
</dbReference>
<name>A0A6N8KX36_9SPHI</name>
<dbReference type="AlphaFoldDB" id="A0A6N8KX36"/>
<dbReference type="GO" id="GO:0005737">
    <property type="term" value="C:cytoplasm"/>
    <property type="evidence" value="ECO:0007669"/>
    <property type="project" value="TreeGrafter"/>
</dbReference>
<dbReference type="Gene3D" id="3.40.640.10">
    <property type="entry name" value="Type I PLP-dependent aspartate aminotransferase-like (Major domain)"/>
    <property type="match status" value="1"/>
</dbReference>
<evidence type="ECO:0000259" key="13">
    <source>
        <dbReference type="PROSITE" id="PS51462"/>
    </source>
</evidence>
<keyword evidence="5" id="KW-0963">Cytoplasm</keyword>
<dbReference type="Gene3D" id="3.90.1150.10">
    <property type="entry name" value="Aspartate Aminotransferase, domain 1"/>
    <property type="match status" value="1"/>
</dbReference>
<dbReference type="InterPro" id="IPR056375">
    <property type="entry name" value="Idi_bact"/>
</dbReference>
<sequence>MISFKNDYSEGAHPRILELLVQHNLQQEAGYGYDSISEAAKGFIKQKLNRPEAAVYFVSGGTQANLLVISHLLKPYESVIAADSGHIHVHETGAIEYTGHKINTVAPSDGKLTVPAIAEVLALHTDEHMVKPAMVYISQSTEMGSIYSKAELQALSTYCKSQKLLLFIDGARMAVALTARQSDVSLADLGSLCDVFYLGATKNGGLLGEAIVFNDPNLADGFSYALKQRGALMAKGRLLGTQFYALFEGDLFLELGRHANRLAEKMADALQQCRYSFAIAPVSNQLFPILPYSLIHALAEDFGFYIWEQRNEQEAVVRLVTSWATAEEHIDLFIERLRELSTQEFVILVDENDQAIGSMEKLEAHVKNLKHRAFSVFLFDGKGDLILQQRAAGKYHSPGLWTNACCGHPRPGESTLVAAQRRTFEELGIQMSIEEVFTLSYAEELANNLWENEFDHVFIGTYNQAILQPNPEEVSALKSVSIAAVQQDIQVNPSAYTFWFKKIIPLLHDFLKTKALP</sequence>
<dbReference type="Gene3D" id="3.90.79.10">
    <property type="entry name" value="Nucleoside Triphosphate Pyrophosphohydrolase"/>
    <property type="match status" value="1"/>
</dbReference>
<dbReference type="Proteomes" id="UP000435036">
    <property type="component" value="Unassembled WGS sequence"/>
</dbReference>
<evidence type="ECO:0000256" key="3">
    <source>
        <dbReference type="ARBA" id="ARBA00007579"/>
    </source>
</evidence>
<evidence type="ECO:0000256" key="10">
    <source>
        <dbReference type="ARBA" id="ARBA00023229"/>
    </source>
</evidence>
<evidence type="ECO:0000256" key="4">
    <source>
        <dbReference type="ARBA" id="ARBA00012057"/>
    </source>
</evidence>
<dbReference type="InterPro" id="IPR015424">
    <property type="entry name" value="PyrdxlP-dep_Trfase"/>
</dbReference>
<dbReference type="PANTHER" id="PTHR10885:SF0">
    <property type="entry name" value="ISOPENTENYL-DIPHOSPHATE DELTA-ISOMERASE"/>
    <property type="match status" value="1"/>
</dbReference>
<keyword evidence="6" id="KW-0479">Metal-binding</keyword>
<evidence type="ECO:0000256" key="8">
    <source>
        <dbReference type="ARBA" id="ARBA00022898"/>
    </source>
</evidence>
<comment type="cofactor">
    <cofactor evidence="1">
        <name>pyridoxal 5'-phosphate</name>
        <dbReference type="ChEBI" id="CHEBI:597326"/>
    </cofactor>
</comment>
<dbReference type="GO" id="GO:0006520">
    <property type="term" value="P:amino acid metabolic process"/>
    <property type="evidence" value="ECO:0007669"/>
    <property type="project" value="InterPro"/>
</dbReference>
<dbReference type="GO" id="GO:0009240">
    <property type="term" value="P:isopentenyl diphosphate biosynthetic process"/>
    <property type="evidence" value="ECO:0007669"/>
    <property type="project" value="TreeGrafter"/>
</dbReference>
<dbReference type="InterPro" id="IPR015421">
    <property type="entry name" value="PyrdxlP-dep_Trfase_major"/>
</dbReference>
<dbReference type="SUPFAM" id="SSF53383">
    <property type="entry name" value="PLP-dependent transferases"/>
    <property type="match status" value="1"/>
</dbReference>
<evidence type="ECO:0000256" key="6">
    <source>
        <dbReference type="ARBA" id="ARBA00022723"/>
    </source>
</evidence>
<dbReference type="GO" id="GO:0004452">
    <property type="term" value="F:isopentenyl-diphosphate delta-isomerase activity"/>
    <property type="evidence" value="ECO:0007669"/>
    <property type="project" value="UniProtKB-UniRule"/>
</dbReference>
<evidence type="ECO:0000256" key="5">
    <source>
        <dbReference type="ARBA" id="ARBA00022490"/>
    </source>
</evidence>
<keyword evidence="15" id="KW-1185">Reference proteome</keyword>
<dbReference type="InterPro" id="IPR015797">
    <property type="entry name" value="NUDIX_hydrolase-like_dom_sf"/>
</dbReference>
<evidence type="ECO:0000256" key="12">
    <source>
        <dbReference type="NCBIfam" id="TIGR02150"/>
    </source>
</evidence>
<reference evidence="14 15" key="1">
    <citation type="submission" date="2019-12" db="EMBL/GenBank/DDBJ databases">
        <authorList>
            <person name="Dong K."/>
        </authorList>
    </citation>
    <scope>NUCLEOTIDE SEQUENCE [LARGE SCALE GENOMIC DNA]</scope>
    <source>
        <strain evidence="14 15">JCM 31225</strain>
    </source>
</reference>
<comment type="similarity">
    <text evidence="3">Belongs to the IPP isomerase type 1 family.</text>
</comment>
<dbReference type="EMBL" id="WSQA01000001">
    <property type="protein sequence ID" value="MVZ60488.1"/>
    <property type="molecule type" value="Genomic_DNA"/>
</dbReference>
<evidence type="ECO:0000256" key="9">
    <source>
        <dbReference type="ARBA" id="ARBA00023211"/>
    </source>
</evidence>
<dbReference type="Pfam" id="PF01212">
    <property type="entry name" value="Beta_elim_lyase"/>
    <property type="match status" value="1"/>
</dbReference>
<dbReference type="GO" id="GO:0016829">
    <property type="term" value="F:lyase activity"/>
    <property type="evidence" value="ECO:0007669"/>
    <property type="project" value="InterPro"/>
</dbReference>
<proteinExistence type="inferred from homology"/>
<dbReference type="GO" id="GO:0050992">
    <property type="term" value="P:dimethylallyl diphosphate biosynthetic process"/>
    <property type="evidence" value="ECO:0007669"/>
    <property type="project" value="UniProtKB-UniPathway"/>
</dbReference>
<dbReference type="UniPathway" id="UPA00059">
    <property type="reaction ID" value="UER00104"/>
</dbReference>
<dbReference type="PROSITE" id="PS51462">
    <property type="entry name" value="NUDIX"/>
    <property type="match status" value="1"/>
</dbReference>
<keyword evidence="8" id="KW-0663">Pyridoxal phosphate</keyword>
<dbReference type="NCBIfam" id="NF002995">
    <property type="entry name" value="PRK03759.1"/>
    <property type="match status" value="1"/>
</dbReference>
<dbReference type="CDD" id="cd02885">
    <property type="entry name" value="NUDIX_IPP_Isomerase"/>
    <property type="match status" value="1"/>
</dbReference>
<keyword evidence="10" id="KW-0414">Isoprene biosynthesis</keyword>
<organism evidence="14 15">
    <name type="scientific">Sphingobacterium humi</name>
    <dbReference type="NCBI Taxonomy" id="1796905"/>
    <lineage>
        <taxon>Bacteria</taxon>
        <taxon>Pseudomonadati</taxon>
        <taxon>Bacteroidota</taxon>
        <taxon>Sphingobacteriia</taxon>
        <taxon>Sphingobacteriales</taxon>
        <taxon>Sphingobacteriaceae</taxon>
        <taxon>Sphingobacterium</taxon>
    </lineage>
</organism>
<evidence type="ECO:0000256" key="7">
    <source>
        <dbReference type="ARBA" id="ARBA00022842"/>
    </source>
</evidence>
<comment type="pathway">
    <text evidence="2">Isoprenoid biosynthesis; dimethylallyl diphosphate biosynthesis; dimethylallyl diphosphate from isopentenyl diphosphate: step 1/1.</text>
</comment>